<dbReference type="PANTHER" id="PTHR10953">
    <property type="entry name" value="UBIQUITIN-ACTIVATING ENZYME E1"/>
    <property type="match status" value="1"/>
</dbReference>
<keyword evidence="2" id="KW-0812">Transmembrane</keyword>
<dbReference type="InterPro" id="IPR022291">
    <property type="entry name" value="Bacteriocin_synth_cyclodeHase"/>
</dbReference>
<dbReference type="Pfam" id="PF00899">
    <property type="entry name" value="ThiF"/>
    <property type="match status" value="1"/>
</dbReference>
<gene>
    <name evidence="4" type="ORF">HGD76_20855</name>
</gene>
<dbReference type="NCBIfam" id="TIGR03882">
    <property type="entry name" value="cyclo_dehyd_2"/>
    <property type="match status" value="1"/>
</dbReference>
<keyword evidence="2" id="KW-0472">Membrane</keyword>
<dbReference type="RefSeq" id="WP_168696908.1">
    <property type="nucleotide sequence ID" value="NZ_CP051206.1"/>
</dbReference>
<dbReference type="GO" id="GO:0005737">
    <property type="term" value="C:cytoplasm"/>
    <property type="evidence" value="ECO:0007669"/>
    <property type="project" value="TreeGrafter"/>
</dbReference>
<feature type="transmembrane region" description="Helical" evidence="2">
    <location>
        <begin position="134"/>
        <end position="158"/>
    </location>
</feature>
<dbReference type="GO" id="GO:0008641">
    <property type="term" value="F:ubiquitin-like modifier activating enzyme activity"/>
    <property type="evidence" value="ECO:0007669"/>
    <property type="project" value="InterPro"/>
</dbReference>
<evidence type="ECO:0000256" key="2">
    <source>
        <dbReference type="SAM" id="Phobius"/>
    </source>
</evidence>
<feature type="compositionally biased region" description="Polar residues" evidence="1">
    <location>
        <begin position="368"/>
        <end position="379"/>
    </location>
</feature>
<protein>
    <submittedName>
        <fullName evidence="4">TOMM leader peptide-binding protein</fullName>
    </submittedName>
</protein>
<dbReference type="InterPro" id="IPR000594">
    <property type="entry name" value="ThiF_NAD_FAD-bd"/>
</dbReference>
<dbReference type="Proteomes" id="UP000502433">
    <property type="component" value="Chromosome"/>
</dbReference>
<dbReference type="KEGG" id="dfs:HGD76_20855"/>
<dbReference type="Gene3D" id="3.40.50.720">
    <property type="entry name" value="NAD(P)-binding Rossmann-like Domain"/>
    <property type="match status" value="1"/>
</dbReference>
<dbReference type="AlphaFoldDB" id="A0A6H2C492"/>
<evidence type="ECO:0000256" key="1">
    <source>
        <dbReference type="SAM" id="MobiDB-lite"/>
    </source>
</evidence>
<dbReference type="EMBL" id="CP051206">
    <property type="protein sequence ID" value="QJB46263.1"/>
    <property type="molecule type" value="Genomic_DNA"/>
</dbReference>
<dbReference type="GO" id="GO:0004792">
    <property type="term" value="F:thiosulfate-cyanide sulfurtransferase activity"/>
    <property type="evidence" value="ECO:0007669"/>
    <property type="project" value="TreeGrafter"/>
</dbReference>
<sequence>MKLNDGQRLRLLEHVVINVMPADCSGEESMIFNTTRRTLRVHGQALHNVENIVLPLLDGSRTIGEIRNAIGEQLTDSSLNQCLEFLMDNRLVEESLENTNDLDSRAYLLPQISLYHELGFDQKDARKNLANARIAVFGLGGSGLIAAINLATAGIGFVRLCDDACILPADSLMMSGSGLNKIGTFRSVEAARQIESIGGITEAEIVTDGLNDDATINSLLEDVDLVIVATDAVSVNLAYRLNRLCLKMQRPLLPGGAAGVEGTVGPLVFSQDKPCYLCYRMRSMACSKFPEAELAVEQLLNRERRSQPRLRENLPIGQMLVGSYLALEAVKMMLGLAIATDGKLLHIDLLGTKLTHNVVLKKPGCPHCSTQKGNTSTSSVHRREEGTGNGKR</sequence>
<dbReference type="InterPro" id="IPR035985">
    <property type="entry name" value="Ubiquitin-activating_enz"/>
</dbReference>
<dbReference type="InterPro" id="IPR045886">
    <property type="entry name" value="ThiF/MoeB/HesA"/>
</dbReference>
<proteinExistence type="predicted"/>
<evidence type="ECO:0000313" key="5">
    <source>
        <dbReference type="Proteomes" id="UP000502433"/>
    </source>
</evidence>
<reference evidence="4 5" key="2">
    <citation type="submission" date="2020-04" db="EMBL/GenBank/DDBJ databases">
        <authorList>
            <person name="Fomenkov A."/>
            <person name="Anton B.P."/>
            <person name="Roberts R.J."/>
        </authorList>
    </citation>
    <scope>NUCLEOTIDE SEQUENCE [LARGE SCALE GENOMIC DNA]</scope>
    <source>
        <strain evidence="4 5">CCAP 1403/13f</strain>
    </source>
</reference>
<dbReference type="SUPFAM" id="SSF69572">
    <property type="entry name" value="Activating enzymes of the ubiquitin-like proteins"/>
    <property type="match status" value="1"/>
</dbReference>
<feature type="domain" description="THIF-type NAD/FAD binding fold" evidence="3">
    <location>
        <begin position="122"/>
        <end position="366"/>
    </location>
</feature>
<keyword evidence="2" id="KW-1133">Transmembrane helix</keyword>
<organism evidence="4 5">
    <name type="scientific">Dolichospermum flos-aquae CCAP 1403/13F</name>
    <dbReference type="NCBI Taxonomy" id="315271"/>
    <lineage>
        <taxon>Bacteria</taxon>
        <taxon>Bacillati</taxon>
        <taxon>Cyanobacteriota</taxon>
        <taxon>Cyanophyceae</taxon>
        <taxon>Nostocales</taxon>
        <taxon>Aphanizomenonaceae</taxon>
        <taxon>Dolichospermum</taxon>
    </lineage>
</organism>
<dbReference type="GO" id="GO:0016779">
    <property type="term" value="F:nucleotidyltransferase activity"/>
    <property type="evidence" value="ECO:0007669"/>
    <property type="project" value="TreeGrafter"/>
</dbReference>
<dbReference type="Gene3D" id="3.90.930.60">
    <property type="match status" value="1"/>
</dbReference>
<feature type="region of interest" description="Disordered" evidence="1">
    <location>
        <begin position="366"/>
        <end position="392"/>
    </location>
</feature>
<accession>A0A6H2C492</accession>
<evidence type="ECO:0000313" key="4">
    <source>
        <dbReference type="EMBL" id="QJB46263.1"/>
    </source>
</evidence>
<dbReference type="PANTHER" id="PTHR10953:SF102">
    <property type="entry name" value="ADENYLYLTRANSFERASE AND SULFURTRANSFERASE MOCS3"/>
    <property type="match status" value="1"/>
</dbReference>
<reference evidence="4 5" key="1">
    <citation type="submission" date="2020-04" db="EMBL/GenBank/DDBJ databases">
        <title>Genome-Wide Identification of 5-Methylcytosine Sites in Bacterial Genomes By High-Throughput Sequencing of MspJI Restriction Fragments.</title>
        <authorList>
            <person name="Wu V."/>
        </authorList>
    </citation>
    <scope>NUCLEOTIDE SEQUENCE [LARGE SCALE GENOMIC DNA]</scope>
    <source>
        <strain evidence="4 5">CCAP 1403/13f</strain>
    </source>
</reference>
<name>A0A6H2C492_DOLFA</name>
<evidence type="ECO:0000259" key="3">
    <source>
        <dbReference type="Pfam" id="PF00899"/>
    </source>
</evidence>